<evidence type="ECO:0000313" key="3">
    <source>
        <dbReference type="Proteomes" id="UP001596053"/>
    </source>
</evidence>
<evidence type="ECO:0000313" key="2">
    <source>
        <dbReference type="EMBL" id="MFC5422049.1"/>
    </source>
</evidence>
<name>A0ABW0IV71_9HYPH</name>
<dbReference type="EMBL" id="JBHSLW010000034">
    <property type="protein sequence ID" value="MFC5422049.1"/>
    <property type="molecule type" value="Genomic_DNA"/>
</dbReference>
<sequence>MTEAAFEIRLDYTFEEFVQYQALESSRRQALVKASAWQGWPALIGLGCVLALLAAGLAVASGASQLRAGGTIAMLAFAAFWLGLWAPSLVARLSATRQEQAAFADFMAEWRDSRVLVTQAGLWTRSRAMRGFMPFSAIRSATVGHGLLSLWPEAGAPIGLPLRLLNPDQQARLVALAGKSEKPTALSSPA</sequence>
<comment type="caution">
    <text evidence="2">The sequence shown here is derived from an EMBL/GenBank/DDBJ whole genome shotgun (WGS) entry which is preliminary data.</text>
</comment>
<evidence type="ECO:0008006" key="4">
    <source>
        <dbReference type="Google" id="ProtNLM"/>
    </source>
</evidence>
<dbReference type="RefSeq" id="WP_377800341.1">
    <property type="nucleotide sequence ID" value="NZ_JBHSLW010000034.1"/>
</dbReference>
<proteinExistence type="predicted"/>
<feature type="transmembrane region" description="Helical" evidence="1">
    <location>
        <begin position="72"/>
        <end position="90"/>
    </location>
</feature>
<keyword evidence="1" id="KW-0472">Membrane</keyword>
<protein>
    <recommendedName>
        <fullName evidence="4">YcxB-like protein domain-containing protein</fullName>
    </recommendedName>
</protein>
<dbReference type="Proteomes" id="UP001596053">
    <property type="component" value="Unassembled WGS sequence"/>
</dbReference>
<keyword evidence="1" id="KW-0812">Transmembrane</keyword>
<organism evidence="2 3">
    <name type="scientific">Bosea eneae</name>
    <dbReference type="NCBI Taxonomy" id="151454"/>
    <lineage>
        <taxon>Bacteria</taxon>
        <taxon>Pseudomonadati</taxon>
        <taxon>Pseudomonadota</taxon>
        <taxon>Alphaproteobacteria</taxon>
        <taxon>Hyphomicrobiales</taxon>
        <taxon>Boseaceae</taxon>
        <taxon>Bosea</taxon>
    </lineage>
</organism>
<gene>
    <name evidence="2" type="ORF">ACFPOB_21025</name>
</gene>
<keyword evidence="3" id="KW-1185">Reference proteome</keyword>
<feature type="transmembrane region" description="Helical" evidence="1">
    <location>
        <begin position="40"/>
        <end position="60"/>
    </location>
</feature>
<evidence type="ECO:0000256" key="1">
    <source>
        <dbReference type="SAM" id="Phobius"/>
    </source>
</evidence>
<keyword evidence="1" id="KW-1133">Transmembrane helix</keyword>
<accession>A0ABW0IV71</accession>
<reference evidence="3" key="1">
    <citation type="journal article" date="2019" name="Int. J. Syst. Evol. Microbiol.">
        <title>The Global Catalogue of Microorganisms (GCM) 10K type strain sequencing project: providing services to taxonomists for standard genome sequencing and annotation.</title>
        <authorList>
            <consortium name="The Broad Institute Genomics Platform"/>
            <consortium name="The Broad Institute Genome Sequencing Center for Infectious Disease"/>
            <person name="Wu L."/>
            <person name="Ma J."/>
        </authorList>
    </citation>
    <scope>NUCLEOTIDE SEQUENCE [LARGE SCALE GENOMIC DNA]</scope>
    <source>
        <strain evidence="3">NCAIM B.01391</strain>
    </source>
</reference>